<gene>
    <name evidence="2" type="ORF">ISP18_10070</name>
</gene>
<name>A0ABW8IKY9_9GAMM</name>
<evidence type="ECO:0000313" key="2">
    <source>
        <dbReference type="EMBL" id="MFK2854934.1"/>
    </source>
</evidence>
<protein>
    <submittedName>
        <fullName evidence="2">Uncharacterized protein</fullName>
    </submittedName>
</protein>
<proteinExistence type="predicted"/>
<sequence length="63" mass="6575">MPGLIFASRMALIEAIGTSLFCVGAFGVTVALNYAASGWVTWPIAWSAQKLSSVCGALSVLLR</sequence>
<comment type="caution">
    <text evidence="2">The sequence shown here is derived from an EMBL/GenBank/DDBJ whole genome shotgun (WGS) entry which is preliminary data.</text>
</comment>
<keyword evidence="3" id="KW-1185">Reference proteome</keyword>
<reference evidence="2 3" key="1">
    <citation type="submission" date="2020-10" db="EMBL/GenBank/DDBJ databases">
        <title>Phylogeny of dyella-like bacteria.</title>
        <authorList>
            <person name="Fu J."/>
        </authorList>
    </citation>
    <scope>NUCLEOTIDE SEQUENCE [LARGE SCALE GENOMIC DNA]</scope>
    <source>
        <strain evidence="2 3">DHG40</strain>
    </source>
</reference>
<dbReference type="Proteomes" id="UP001620409">
    <property type="component" value="Unassembled WGS sequence"/>
</dbReference>
<evidence type="ECO:0000256" key="1">
    <source>
        <dbReference type="SAM" id="Phobius"/>
    </source>
</evidence>
<organism evidence="2 3">
    <name type="scientific">Dyella humi</name>
    <dbReference type="NCBI Taxonomy" id="1770547"/>
    <lineage>
        <taxon>Bacteria</taxon>
        <taxon>Pseudomonadati</taxon>
        <taxon>Pseudomonadota</taxon>
        <taxon>Gammaproteobacteria</taxon>
        <taxon>Lysobacterales</taxon>
        <taxon>Rhodanobacteraceae</taxon>
        <taxon>Dyella</taxon>
    </lineage>
</organism>
<keyword evidence="1" id="KW-0472">Membrane</keyword>
<feature type="transmembrane region" description="Helical" evidence="1">
    <location>
        <begin position="12"/>
        <end position="36"/>
    </location>
</feature>
<keyword evidence="1" id="KW-0812">Transmembrane</keyword>
<keyword evidence="1" id="KW-1133">Transmembrane helix</keyword>
<evidence type="ECO:0000313" key="3">
    <source>
        <dbReference type="Proteomes" id="UP001620409"/>
    </source>
</evidence>
<accession>A0ABW8IKY9</accession>
<dbReference type="EMBL" id="JADIKI010000022">
    <property type="protein sequence ID" value="MFK2854934.1"/>
    <property type="molecule type" value="Genomic_DNA"/>
</dbReference>